<dbReference type="EMBL" id="BQNB010011061">
    <property type="protein sequence ID" value="GJS85586.1"/>
    <property type="molecule type" value="Genomic_DNA"/>
</dbReference>
<sequence length="83" mass="9507">MGLSLPFRLFIGGESMPFTIEDEHKGNWASKTRDGFSFKVNGKRLKKYYRGDIDKEDDEDLAGNENDEDGARVYNWRSKSIGV</sequence>
<reference evidence="1" key="1">
    <citation type="journal article" date="2022" name="Int. J. Mol. Sci.">
        <title>Draft Genome of Tanacetum Coccineum: Genomic Comparison of Closely Related Tanacetum-Family Plants.</title>
        <authorList>
            <person name="Yamashiro T."/>
            <person name="Shiraishi A."/>
            <person name="Nakayama K."/>
            <person name="Satake H."/>
        </authorList>
    </citation>
    <scope>NUCLEOTIDE SEQUENCE</scope>
</reference>
<name>A0ABQ4Z7M2_9ASTR</name>
<evidence type="ECO:0000313" key="2">
    <source>
        <dbReference type="Proteomes" id="UP001151760"/>
    </source>
</evidence>
<proteinExistence type="predicted"/>
<dbReference type="Proteomes" id="UP001151760">
    <property type="component" value="Unassembled WGS sequence"/>
</dbReference>
<evidence type="ECO:0000313" key="1">
    <source>
        <dbReference type="EMBL" id="GJS85586.1"/>
    </source>
</evidence>
<gene>
    <name evidence="1" type="ORF">Tco_0752127</name>
</gene>
<accession>A0ABQ4Z7M2</accession>
<keyword evidence="2" id="KW-1185">Reference proteome</keyword>
<protein>
    <submittedName>
        <fullName evidence="1">Uncharacterized protein</fullName>
    </submittedName>
</protein>
<reference evidence="1" key="2">
    <citation type="submission" date="2022-01" db="EMBL/GenBank/DDBJ databases">
        <authorList>
            <person name="Yamashiro T."/>
            <person name="Shiraishi A."/>
            <person name="Satake H."/>
            <person name="Nakayama K."/>
        </authorList>
    </citation>
    <scope>NUCLEOTIDE SEQUENCE</scope>
</reference>
<comment type="caution">
    <text evidence="1">The sequence shown here is derived from an EMBL/GenBank/DDBJ whole genome shotgun (WGS) entry which is preliminary data.</text>
</comment>
<organism evidence="1 2">
    <name type="scientific">Tanacetum coccineum</name>
    <dbReference type="NCBI Taxonomy" id="301880"/>
    <lineage>
        <taxon>Eukaryota</taxon>
        <taxon>Viridiplantae</taxon>
        <taxon>Streptophyta</taxon>
        <taxon>Embryophyta</taxon>
        <taxon>Tracheophyta</taxon>
        <taxon>Spermatophyta</taxon>
        <taxon>Magnoliopsida</taxon>
        <taxon>eudicotyledons</taxon>
        <taxon>Gunneridae</taxon>
        <taxon>Pentapetalae</taxon>
        <taxon>asterids</taxon>
        <taxon>campanulids</taxon>
        <taxon>Asterales</taxon>
        <taxon>Asteraceae</taxon>
        <taxon>Asteroideae</taxon>
        <taxon>Anthemideae</taxon>
        <taxon>Anthemidinae</taxon>
        <taxon>Tanacetum</taxon>
    </lineage>
</organism>